<gene>
    <name evidence="2" type="ORF">G6M86_26375</name>
</gene>
<proteinExistence type="predicted"/>
<keyword evidence="2" id="KW-0614">Plasmid</keyword>
<evidence type="ECO:0000313" key="3">
    <source>
        <dbReference type="Proteomes" id="UP000663946"/>
    </source>
</evidence>
<dbReference type="Proteomes" id="UP000663946">
    <property type="component" value="Plasmid pQ15_94_2"/>
</dbReference>
<organism evidence="2 3">
    <name type="scientific">Agrobacterium tumefaciens</name>
    <dbReference type="NCBI Taxonomy" id="358"/>
    <lineage>
        <taxon>Bacteria</taxon>
        <taxon>Pseudomonadati</taxon>
        <taxon>Pseudomonadota</taxon>
        <taxon>Alphaproteobacteria</taxon>
        <taxon>Hyphomicrobiales</taxon>
        <taxon>Rhizobiaceae</taxon>
        <taxon>Rhizobium/Agrobacterium group</taxon>
        <taxon>Agrobacterium</taxon>
        <taxon>Agrobacterium tumefaciens complex</taxon>
    </lineage>
</organism>
<dbReference type="AlphaFoldDB" id="A0AAJ4N8Q4"/>
<evidence type="ECO:0000256" key="1">
    <source>
        <dbReference type="SAM" id="MobiDB-lite"/>
    </source>
</evidence>
<sequence length="67" mass="7528">MKLWKMGLVLITEFSGLLLRNEQISRVQGHHAEPGGRFCHRRSQPSSASDDADATEIHHPQITPQPI</sequence>
<name>A0AAJ4N8Q4_AGRTU</name>
<protein>
    <submittedName>
        <fullName evidence="2">Uncharacterized protein</fullName>
    </submittedName>
</protein>
<geneLocation type="plasmid" evidence="2 3">
    <name>pQ15_94_2</name>
</geneLocation>
<feature type="region of interest" description="Disordered" evidence="1">
    <location>
        <begin position="29"/>
        <end position="67"/>
    </location>
</feature>
<accession>A0AAJ4N8Q4</accession>
<evidence type="ECO:0000313" key="2">
    <source>
        <dbReference type="EMBL" id="QTG16848.1"/>
    </source>
</evidence>
<reference evidence="2" key="1">
    <citation type="submission" date="2020-02" db="EMBL/GenBank/DDBJ databases">
        <title>Unexpected conservation and global transmission of agrobacterial virulence plasmids.</title>
        <authorList>
            <person name="Weisberg A.J."/>
            <person name="Davis E.W. II"/>
            <person name="Tabima J.R."/>
            <person name="Belcher M.S."/>
            <person name="Miller M."/>
            <person name="Kuo C.-H."/>
            <person name="Loper J.E."/>
            <person name="Grunwald N.J."/>
            <person name="Putnam M.L."/>
            <person name="Chang J.H."/>
        </authorList>
    </citation>
    <scope>NUCLEOTIDE SEQUENCE</scope>
    <source>
        <strain evidence="2">Q15/94</strain>
        <plasmid evidence="2">pQ15_94_2</plasmid>
    </source>
</reference>
<dbReference type="EMBL" id="CP049219">
    <property type="protein sequence ID" value="QTG16848.1"/>
    <property type="molecule type" value="Genomic_DNA"/>
</dbReference>
<dbReference type="RefSeq" id="WP_333722641.1">
    <property type="nucleotide sequence ID" value="NZ_CP049219.1"/>
</dbReference>